<dbReference type="InterPro" id="IPR036869">
    <property type="entry name" value="J_dom_sf"/>
</dbReference>
<feature type="non-terminal residue" evidence="4">
    <location>
        <position position="1"/>
    </location>
</feature>
<dbReference type="SMART" id="SM00028">
    <property type="entry name" value="TPR"/>
    <property type="match status" value="3"/>
</dbReference>
<dbReference type="Proteomes" id="UP000626109">
    <property type="component" value="Unassembled WGS sequence"/>
</dbReference>
<feature type="region of interest" description="Disordered" evidence="2">
    <location>
        <begin position="51"/>
        <end position="70"/>
    </location>
</feature>
<evidence type="ECO:0000313" key="4">
    <source>
        <dbReference type="EMBL" id="CAE8640225.1"/>
    </source>
</evidence>
<comment type="caution">
    <text evidence="4">The sequence shown here is derived from an EMBL/GenBank/DDBJ whole genome shotgun (WGS) entry which is preliminary data.</text>
</comment>
<gene>
    <name evidence="4" type="ORF">PGLA2088_LOCUS2075</name>
</gene>
<dbReference type="Pfam" id="PF01556">
    <property type="entry name" value="DnaJ_C"/>
    <property type="match status" value="1"/>
</dbReference>
<dbReference type="SUPFAM" id="SSF46565">
    <property type="entry name" value="Chaperone J-domain"/>
    <property type="match status" value="1"/>
</dbReference>
<evidence type="ECO:0000259" key="3">
    <source>
        <dbReference type="PROSITE" id="PS50076"/>
    </source>
</evidence>
<dbReference type="SMART" id="SM00271">
    <property type="entry name" value="DnaJ"/>
    <property type="match status" value="1"/>
</dbReference>
<evidence type="ECO:0000313" key="5">
    <source>
        <dbReference type="Proteomes" id="UP000626109"/>
    </source>
</evidence>
<dbReference type="Pfam" id="PF00226">
    <property type="entry name" value="DnaJ"/>
    <property type="match status" value="1"/>
</dbReference>
<dbReference type="EMBL" id="CAJNNW010001669">
    <property type="protein sequence ID" value="CAE8640225.1"/>
    <property type="molecule type" value="Genomic_DNA"/>
</dbReference>
<feature type="domain" description="J" evidence="3">
    <location>
        <begin position="120"/>
        <end position="190"/>
    </location>
</feature>
<protein>
    <recommendedName>
        <fullName evidence="3">J domain-containing protein</fullName>
    </recommendedName>
</protein>
<dbReference type="CDD" id="cd06257">
    <property type="entry name" value="DnaJ"/>
    <property type="match status" value="1"/>
</dbReference>
<reference evidence="4" key="1">
    <citation type="submission" date="2021-02" db="EMBL/GenBank/DDBJ databases">
        <authorList>
            <person name="Dougan E. K."/>
            <person name="Rhodes N."/>
            <person name="Thang M."/>
            <person name="Chan C."/>
        </authorList>
    </citation>
    <scope>NUCLEOTIDE SEQUENCE</scope>
</reference>
<name>A0A813HQ44_POLGL</name>
<feature type="repeat" description="TPR" evidence="1">
    <location>
        <begin position="848"/>
        <end position="881"/>
    </location>
</feature>
<feature type="compositionally biased region" description="Basic and acidic residues" evidence="2">
    <location>
        <begin position="51"/>
        <end position="65"/>
    </location>
</feature>
<keyword evidence="1" id="KW-0802">TPR repeat</keyword>
<dbReference type="InterPro" id="IPR002939">
    <property type="entry name" value="DnaJ_C"/>
</dbReference>
<feature type="compositionally biased region" description="Basic and acidic residues" evidence="2">
    <location>
        <begin position="82"/>
        <end position="91"/>
    </location>
</feature>
<accession>A0A813HQ44</accession>
<dbReference type="PROSITE" id="PS50005">
    <property type="entry name" value="TPR"/>
    <property type="match status" value="1"/>
</dbReference>
<feature type="region of interest" description="Disordered" evidence="2">
    <location>
        <begin position="82"/>
        <end position="108"/>
    </location>
</feature>
<dbReference type="PANTHER" id="PTHR36492">
    <property type="match status" value="1"/>
</dbReference>
<dbReference type="PANTHER" id="PTHR36492:SF2">
    <property type="entry name" value="[ACYL-CARRIER-PROTEIN] PHOSPHODIESTERASE PPTH"/>
    <property type="match status" value="1"/>
</dbReference>
<dbReference type="InterPro" id="IPR011990">
    <property type="entry name" value="TPR-like_helical_dom_sf"/>
</dbReference>
<dbReference type="Gene3D" id="1.25.40.10">
    <property type="entry name" value="Tetratricopeptide repeat domain"/>
    <property type="match status" value="2"/>
</dbReference>
<dbReference type="Gene3D" id="2.60.260.20">
    <property type="entry name" value="Urease metallochaperone UreE, N-terminal domain"/>
    <property type="match status" value="1"/>
</dbReference>
<dbReference type="InterPro" id="IPR019734">
    <property type="entry name" value="TPR_rpt"/>
</dbReference>
<organism evidence="4 5">
    <name type="scientific">Polarella glacialis</name>
    <name type="common">Dinoflagellate</name>
    <dbReference type="NCBI Taxonomy" id="89957"/>
    <lineage>
        <taxon>Eukaryota</taxon>
        <taxon>Sar</taxon>
        <taxon>Alveolata</taxon>
        <taxon>Dinophyceae</taxon>
        <taxon>Suessiales</taxon>
        <taxon>Suessiaceae</taxon>
        <taxon>Polarella</taxon>
    </lineage>
</organism>
<dbReference type="PRINTS" id="PR00625">
    <property type="entry name" value="JDOMAIN"/>
</dbReference>
<sequence>APVFLPCRRILRIRVHFRCRAYFCGFSTAMSVTTYDSSFSYRQDQVAKLGERGNRPAMTADDRQKFQQSPFMQKMKEIDERSWQKFSERDKKRQKTDPSFQPKDADFEAPKAHKYDKSVNYYKGLGVDEYATCDEVKKAYRKLSLAYHPDKQTGKSQEEKDEAALIFMEVKNAYKTLSDDPTRRQYDFERDRDVVSAETVGKKTTEKASFDAAEALLRMLQKAKDNRKAPGEVVSIPVLCRLEKFVFGGHKALTRVRLVKDNTYGGYNDVPRTFRIDIPAGAEQPHAAEFRRQGDHHEEREPDTLRFLFSAKPHPLLDRQGQDLVVREAVSLGGSRLREEPYIAMQTHIHAGRHLLIWGRNPFFRSEASAEEGELQLRLAGLGVGSTGSLVLRLKANLGRLASPQPTGAGPSLPSARGMRPVKEREFLERFGLAPRWGFEASAEQEQHLGGASCPSSAALQRRMQRASQQRPSVEMELKQVGNPVELFTKPYSSLSFFQGSSSSSSTASGSLFAICLSSPPCGKKKAGSDWDRLRARLAPVLQVTGFNLLSQARALRPKMLLRRSVWEDRAQLPRTLRPVPWKLLGDDAFRRGDYWEACGAYARRLEELQVQLPRVRVSDSDEDVDEQDVSLNAAQAEAAPSSGFDLVPEAAKVLSNLAACLLRVGQPSSSLAHARSLGAGRLQTGASLGSALEPDNNNSREAAFGGGGLQAEAAASAALQREAVEAFAKSVELEPSSWPGVLALQQALAQLEGPCPEAAHAAKERGNLAVAGGELGLGLATYTRGIAQLPATSSASPEVGAGQRPEQHGLLRGVLFCNRSAVFARLGSWAAAAADAREAVSHQPGLVSAHCQLGVALLGSGQHQEAYVEFAKGMQLDPEHRVALKGRNTCLKELVLWKSNSAKARFTARFWIDQKRPRGSTRVFAVSELHFEQKCNEDWAHAIDDFAFQDDVIVVSGNVADTTVGIIRGLRTLKSKFRRVFYTVGSHEMQIQHSEFAKYPDSFSKLHAIFSACDELGVDVFPAPVCDGVLVAPLLSWCSAEFDQQDPFPDPNAHFHRRSRWPMDADLQVWKYMMKLNEPFLKLPRYETVITFSHFLPRQGLPFDKTRKNAIKAVGCDMIDEQARALGTKLHAFGAGRVRHAQVHAGVRYVSAPLGLEAEWPKDHPPRLMMVYDGKSLCMQEWGADGEPPLGFVKRVLHTVFLPMPGLREIDLRKVKLALQKLEQLPGILASFERLGSRKKDKETLSKEAMFPELSGEMSHALTLVAEDLDSLKGLLRSDAYKREWMPAVSPHVRGKLLAFCMPLGLDLVTAKKPDPALLLFGLRLGPEVKDDSDEFGKMQKAVEAINKLPGVDGKLSVALQPLGFGRFSHPELLAELGVEDHSAGLTHCFAVLVDEPASFKMLAQSKTYGKWKAAYEPYLSRQPGSLQAFAVPLELAASASAPKKELKKVSSAQKPRP</sequence>
<dbReference type="PROSITE" id="PS50076">
    <property type="entry name" value="DNAJ_2"/>
    <property type="match status" value="1"/>
</dbReference>
<dbReference type="InterPro" id="IPR001623">
    <property type="entry name" value="DnaJ_domain"/>
</dbReference>
<evidence type="ECO:0000256" key="2">
    <source>
        <dbReference type="SAM" id="MobiDB-lite"/>
    </source>
</evidence>
<dbReference type="InterPro" id="IPR052963">
    <property type="entry name" value="Pantetheine_PDE"/>
</dbReference>
<dbReference type="SUPFAM" id="SSF48452">
    <property type="entry name" value="TPR-like"/>
    <property type="match status" value="2"/>
</dbReference>
<proteinExistence type="predicted"/>
<evidence type="ECO:0000256" key="1">
    <source>
        <dbReference type="PROSITE-ProRule" id="PRU00339"/>
    </source>
</evidence>
<dbReference type="Gene3D" id="1.10.287.110">
    <property type="entry name" value="DnaJ domain"/>
    <property type="match status" value="1"/>
</dbReference>